<evidence type="ECO:0000256" key="5">
    <source>
        <dbReference type="ARBA" id="ARBA00023160"/>
    </source>
</evidence>
<keyword evidence="4" id="KW-0443">Lipid metabolism</keyword>
<protein>
    <submittedName>
        <fullName evidence="6">Beta-ketoacyl-ACP synthase III, putative</fullName>
    </submittedName>
</protein>
<dbReference type="GO" id="GO:0016746">
    <property type="term" value="F:acyltransferase activity"/>
    <property type="evidence" value="ECO:0007669"/>
    <property type="project" value="InterPro"/>
</dbReference>
<evidence type="ECO:0000256" key="3">
    <source>
        <dbReference type="ARBA" id="ARBA00022832"/>
    </source>
</evidence>
<feature type="non-terminal residue" evidence="6">
    <location>
        <position position="104"/>
    </location>
</feature>
<keyword evidence="5" id="KW-0275">Fatty acid biosynthesis</keyword>
<evidence type="ECO:0000256" key="2">
    <source>
        <dbReference type="ARBA" id="ARBA00022516"/>
    </source>
</evidence>
<keyword evidence="2" id="KW-0444">Lipid biosynthesis</keyword>
<evidence type="ECO:0000256" key="4">
    <source>
        <dbReference type="ARBA" id="ARBA00023098"/>
    </source>
</evidence>
<dbReference type="SUPFAM" id="SSF53901">
    <property type="entry name" value="Thiolase-like"/>
    <property type="match status" value="1"/>
</dbReference>
<dbReference type="PANTHER" id="PTHR43091">
    <property type="entry name" value="3-OXOACYL-[ACYL-CARRIER-PROTEIN] SYNTHASE"/>
    <property type="match status" value="1"/>
</dbReference>
<reference evidence="7" key="1">
    <citation type="submission" date="2016-05" db="EMBL/GenBank/DDBJ databases">
        <authorList>
            <person name="Naeem Raeece"/>
        </authorList>
    </citation>
    <scope>NUCLEOTIDE SEQUENCE [LARGE SCALE GENOMIC DNA]</scope>
</reference>
<dbReference type="Proteomes" id="UP000078560">
    <property type="component" value="Unassembled WGS sequence"/>
</dbReference>
<keyword evidence="3" id="KW-0276">Fatty acid metabolism</keyword>
<evidence type="ECO:0000313" key="6">
    <source>
        <dbReference type="EMBL" id="SBS80657.1"/>
    </source>
</evidence>
<dbReference type="AlphaFoldDB" id="A0A1A8VPD7"/>
<dbReference type="GO" id="GO:0006633">
    <property type="term" value="P:fatty acid biosynthetic process"/>
    <property type="evidence" value="ECO:0007669"/>
    <property type="project" value="UniProtKB-KW"/>
</dbReference>
<dbReference type="PANTHER" id="PTHR43091:SF1">
    <property type="entry name" value="BETA-KETOACYL-[ACYL-CARRIER-PROTEIN] SYNTHASE III, CHLOROPLASTIC"/>
    <property type="match status" value="1"/>
</dbReference>
<name>A0A1A8VPD7_PLAOA</name>
<proteinExistence type="inferred from homology"/>
<organism evidence="6 7">
    <name type="scientific">Plasmodium ovale curtisi</name>
    <dbReference type="NCBI Taxonomy" id="864141"/>
    <lineage>
        <taxon>Eukaryota</taxon>
        <taxon>Sar</taxon>
        <taxon>Alveolata</taxon>
        <taxon>Apicomplexa</taxon>
        <taxon>Aconoidasida</taxon>
        <taxon>Haemosporida</taxon>
        <taxon>Plasmodiidae</taxon>
        <taxon>Plasmodium</taxon>
        <taxon>Plasmodium (Plasmodium)</taxon>
    </lineage>
</organism>
<dbReference type="EMBL" id="FLQU01000090">
    <property type="protein sequence ID" value="SBS80657.1"/>
    <property type="molecule type" value="Genomic_DNA"/>
</dbReference>
<gene>
    <name evidence="6" type="ORF">POVCU2_0006460</name>
</gene>
<evidence type="ECO:0000313" key="7">
    <source>
        <dbReference type="Proteomes" id="UP000078560"/>
    </source>
</evidence>
<evidence type="ECO:0000256" key="1">
    <source>
        <dbReference type="ARBA" id="ARBA00008642"/>
    </source>
</evidence>
<comment type="similarity">
    <text evidence="1">Belongs to the thiolase-like superfamily. FabH family.</text>
</comment>
<dbReference type="InterPro" id="IPR016039">
    <property type="entry name" value="Thiolase-like"/>
</dbReference>
<accession>A0A1A8VPD7</accession>
<sequence length="104" mass="11890">MHSVKRKTSVLPEGDVYTGRIFFFSFYASVGGKIVGHGHSYPENEIPNDELKKYVDTSDEWIRTRTGIRKRRILKRNENISMLQIESASKALKSSSLNPLDVDM</sequence>
<dbReference type="Gene3D" id="3.40.47.10">
    <property type="match status" value="1"/>
</dbReference>